<dbReference type="EMBL" id="CP009922">
    <property type="protein sequence ID" value="AKG43523.1"/>
    <property type="molecule type" value="Genomic_DNA"/>
</dbReference>
<dbReference type="InterPro" id="IPR011747">
    <property type="entry name" value="CHP02241"/>
</dbReference>
<dbReference type="PANTHER" id="PTHR38009">
    <property type="entry name" value="CONSERVED HYPOTHETICAL PHAGE TAIL PROTEIN"/>
    <property type="match status" value="1"/>
</dbReference>
<accession>A0A0F7FTV2</accession>
<dbReference type="RefSeq" id="WP_030736436.1">
    <property type="nucleotide sequence ID" value="NZ_CBDRAA010000009.1"/>
</dbReference>
<dbReference type="STRING" id="408015.SXIM_21390"/>
<protein>
    <submittedName>
        <fullName evidence="1">Phage tail protein</fullName>
    </submittedName>
</protein>
<keyword evidence="2" id="KW-1185">Reference proteome</keyword>
<dbReference type="KEGG" id="sxi:SXIM_21390"/>
<dbReference type="PANTHER" id="PTHR38009:SF1">
    <property type="entry name" value="CONSERVED HYPOTHETICAL PHAGE TAIL PROTEIN"/>
    <property type="match status" value="1"/>
</dbReference>
<dbReference type="Proteomes" id="UP000034034">
    <property type="component" value="Chromosome"/>
</dbReference>
<dbReference type="InterPro" id="IPR010667">
    <property type="entry name" value="Phage_T4_Gp19"/>
</dbReference>
<dbReference type="Pfam" id="PF06841">
    <property type="entry name" value="Phage_T4_gp19"/>
    <property type="match status" value="1"/>
</dbReference>
<dbReference type="NCBIfam" id="TIGR02241">
    <property type="entry name" value="conserved hypothetical phage tail region protein"/>
    <property type="match status" value="1"/>
</dbReference>
<gene>
    <name evidence="1" type="ORF">SXIM_21390</name>
</gene>
<dbReference type="GO" id="GO:0005198">
    <property type="term" value="F:structural molecule activity"/>
    <property type="evidence" value="ECO:0007669"/>
    <property type="project" value="InterPro"/>
</dbReference>
<evidence type="ECO:0000313" key="1">
    <source>
        <dbReference type="EMBL" id="AKG43523.1"/>
    </source>
</evidence>
<dbReference type="HOGENOM" id="CLU_101335_0_0_11"/>
<sequence>MSQRRDPASTPFFRLSIDTGTLGYFNTCSGLSAQVETEQRQEGGNNGFVWQFPTRVTFSNITLTRPVTEDSVKIAKWISSIRTGMVRPTAAITALRADKSEIVTWSLLDVFPVRWEAPGFEPGGASVALETLELAHHGFAD</sequence>
<proteinExistence type="predicted"/>
<organism evidence="1 2">
    <name type="scientific">Streptomyces xiamenensis</name>
    <dbReference type="NCBI Taxonomy" id="408015"/>
    <lineage>
        <taxon>Bacteria</taxon>
        <taxon>Bacillati</taxon>
        <taxon>Actinomycetota</taxon>
        <taxon>Actinomycetes</taxon>
        <taxon>Kitasatosporales</taxon>
        <taxon>Streptomycetaceae</taxon>
        <taxon>Streptomyces</taxon>
    </lineage>
</organism>
<dbReference type="PATRIC" id="fig|408015.6.peg.2171"/>
<name>A0A0F7FTV2_9ACTN</name>
<dbReference type="AlphaFoldDB" id="A0A0F7FTV2"/>
<reference evidence="1" key="1">
    <citation type="submission" date="2019-08" db="EMBL/GenBank/DDBJ databases">
        <title>Complete genome sequence of a mangrove-derived Streptomyces xiamenensis.</title>
        <authorList>
            <person name="Xu J."/>
        </authorList>
    </citation>
    <scope>NUCLEOTIDE SEQUENCE</scope>
    <source>
        <strain evidence="1">318</strain>
    </source>
</reference>
<evidence type="ECO:0000313" key="2">
    <source>
        <dbReference type="Proteomes" id="UP000034034"/>
    </source>
</evidence>